<dbReference type="AlphaFoldDB" id="A0A211ZTX2"/>
<protein>
    <recommendedName>
        <fullName evidence="4">Bacteriophage tail tape measure C-terminal domain-containing protein</fullName>
    </recommendedName>
</protein>
<dbReference type="Proteomes" id="UP000196655">
    <property type="component" value="Unassembled WGS sequence"/>
</dbReference>
<evidence type="ECO:0000313" key="2">
    <source>
        <dbReference type="EMBL" id="OWJ68703.1"/>
    </source>
</evidence>
<sequence length="655" mass="67707">MAQAADQIVVEVTAVVGPYNQAMVQVAAVTTRNMAAAEDAAKKSSDGIGKALETAASRVPGLVKGLVEGRSALELFLGEAAEFLPIFGTWGTVLGAAATVLETLLTNVDLFGESAEAAGIRAAASFDKVGNSLRGVLDDMQISGLGLDDFGKKSKQAMDDLQAAATENATAMQRLQDKIAADSFGIRGGSIGARIREGAGDATDREIFALMEEINSKAPVSAERLREIRQRLDELGAQAISGKDDVAVFTTAIDQNIGSVDALEKQATALKLAIELVEKAQKSAADAAYGFGDGLVYAADRAGFLRNAVDAFRDLRASMLPKTGLSFGGQSVTFATRDLQSAFIELMRQYSSDKDPAGFEIPSRPGTGVRRSSASRAVQSDADKAQGAMLEDAGRLYEQTLTPLEKYFQAETKAMALKPALIALLGDEKAAQEVVVRAIVQAGEAYEKTADKAEDAKARQKEVGDAISAVGDVFKDGIKGAKDFNDALDKIGLGLLDLVAKGLFGQGALGGVFNQIFGAVSGGAGILGPFPKPIDQPSAGGGGLATLIGSGLSWLGGLFGGGLAGGGQALPGRLYQVGEAGREWFAPSVPGQVIPNHVIKAAAGGGNGSGPPINFNISLAGANGDRTIAEIAAAAVKKGLAQVPEINRQHRIRFA</sequence>
<keyword evidence="3" id="KW-1185">Reference proteome</keyword>
<comment type="caution">
    <text evidence="2">The sequence shown here is derived from an EMBL/GenBank/DDBJ whole genome shotgun (WGS) entry which is preliminary data.</text>
</comment>
<dbReference type="OrthoDB" id="9790771at2"/>
<reference evidence="3" key="1">
    <citation type="submission" date="2017-05" db="EMBL/GenBank/DDBJ databases">
        <authorList>
            <person name="Macchi M."/>
            <person name="Festa S."/>
            <person name="Coppotelli B.M."/>
            <person name="Morelli I.S."/>
        </authorList>
    </citation>
    <scope>NUCLEOTIDE SEQUENCE [LARGE SCALE GENOMIC DNA]</scope>
    <source>
        <strain evidence="3">I</strain>
    </source>
</reference>
<proteinExistence type="predicted"/>
<gene>
    <name evidence="2" type="ORF">BWR60_02845</name>
</gene>
<dbReference type="RefSeq" id="WP_088149493.1">
    <property type="nucleotide sequence ID" value="NZ_NHON01000003.1"/>
</dbReference>
<evidence type="ECO:0000313" key="3">
    <source>
        <dbReference type="Proteomes" id="UP000196655"/>
    </source>
</evidence>
<dbReference type="EMBL" id="NHON01000003">
    <property type="protein sequence ID" value="OWJ68703.1"/>
    <property type="molecule type" value="Genomic_DNA"/>
</dbReference>
<feature type="region of interest" description="Disordered" evidence="1">
    <location>
        <begin position="355"/>
        <end position="384"/>
    </location>
</feature>
<feature type="compositionally biased region" description="Low complexity" evidence="1">
    <location>
        <begin position="369"/>
        <end position="378"/>
    </location>
</feature>
<evidence type="ECO:0008006" key="4">
    <source>
        <dbReference type="Google" id="ProtNLM"/>
    </source>
</evidence>
<organism evidence="2 3">
    <name type="scientific">Inquilinus limosus</name>
    <dbReference type="NCBI Taxonomy" id="171674"/>
    <lineage>
        <taxon>Bacteria</taxon>
        <taxon>Pseudomonadati</taxon>
        <taxon>Pseudomonadota</taxon>
        <taxon>Alphaproteobacteria</taxon>
        <taxon>Rhodospirillales</taxon>
        <taxon>Rhodospirillaceae</taxon>
        <taxon>Inquilinus</taxon>
    </lineage>
</organism>
<evidence type="ECO:0000256" key="1">
    <source>
        <dbReference type="SAM" id="MobiDB-lite"/>
    </source>
</evidence>
<accession>A0A211ZTX2</accession>
<name>A0A211ZTX2_9PROT</name>